<dbReference type="AlphaFoldDB" id="A0A7X9XDJ9"/>
<name>A0A7X9XDJ9_9BACT</name>
<dbReference type="Proteomes" id="UP000576082">
    <property type="component" value="Unassembled WGS sequence"/>
</dbReference>
<sequence>MSVKVNLFGENLEFELFKPKYYSQFDEIEEPKYYSLISLKDEIGIKSISLSKKLINRIDEIKDKFKNQTMNDIHTHITKSQNEIKYFSKNLKAYDNWNVKPYLTEIIIEEENLDLIYNFEIEDFEGYVTWYTKFMHNSMMGVWCEIS</sequence>
<dbReference type="EMBL" id="JABANE010000247">
    <property type="protein sequence ID" value="NME72927.1"/>
    <property type="molecule type" value="Genomic_DNA"/>
</dbReference>
<protein>
    <submittedName>
        <fullName evidence="1">Uncharacterized protein</fullName>
    </submittedName>
</protein>
<evidence type="ECO:0000313" key="2">
    <source>
        <dbReference type="Proteomes" id="UP000576082"/>
    </source>
</evidence>
<reference evidence="1 2" key="1">
    <citation type="submission" date="2020-04" db="EMBL/GenBank/DDBJ databases">
        <title>Flammeovirga sp. SR4, a novel species isolated from seawater.</title>
        <authorList>
            <person name="Wang X."/>
        </authorList>
    </citation>
    <scope>NUCLEOTIDE SEQUENCE [LARGE SCALE GENOMIC DNA]</scope>
    <source>
        <strain evidence="1 2">ATCC 23126</strain>
    </source>
</reference>
<comment type="caution">
    <text evidence="1">The sequence shown here is derived from an EMBL/GenBank/DDBJ whole genome shotgun (WGS) entry which is preliminary data.</text>
</comment>
<organism evidence="1 2">
    <name type="scientific">Flammeovirga aprica JL-4</name>
    <dbReference type="NCBI Taxonomy" id="694437"/>
    <lineage>
        <taxon>Bacteria</taxon>
        <taxon>Pseudomonadati</taxon>
        <taxon>Bacteroidota</taxon>
        <taxon>Cytophagia</taxon>
        <taxon>Cytophagales</taxon>
        <taxon>Flammeovirgaceae</taxon>
        <taxon>Flammeovirga</taxon>
    </lineage>
</organism>
<dbReference type="RefSeq" id="WP_169661081.1">
    <property type="nucleotide sequence ID" value="NZ_JABANE010000247.1"/>
</dbReference>
<proteinExistence type="predicted"/>
<evidence type="ECO:0000313" key="1">
    <source>
        <dbReference type="EMBL" id="NME72927.1"/>
    </source>
</evidence>
<accession>A0A7X9XDJ9</accession>
<keyword evidence="2" id="KW-1185">Reference proteome</keyword>
<gene>
    <name evidence="1" type="ORF">HHU12_33525</name>
</gene>